<gene>
    <name evidence="2" type="ORF">A2943_02915</name>
</gene>
<reference evidence="2 3" key="1">
    <citation type="journal article" date="2016" name="Nat. Commun.">
        <title>Thousands of microbial genomes shed light on interconnected biogeochemical processes in an aquifer system.</title>
        <authorList>
            <person name="Anantharaman K."/>
            <person name="Brown C.T."/>
            <person name="Hug L.A."/>
            <person name="Sharon I."/>
            <person name="Castelle C.J."/>
            <person name="Probst A.J."/>
            <person name="Thomas B.C."/>
            <person name="Singh A."/>
            <person name="Wilkins M.J."/>
            <person name="Karaoz U."/>
            <person name="Brodie E.L."/>
            <person name="Williams K.H."/>
            <person name="Hubbard S.S."/>
            <person name="Banfield J.F."/>
        </authorList>
    </citation>
    <scope>NUCLEOTIDE SEQUENCE [LARGE SCALE GENOMIC DNA]</scope>
</reference>
<feature type="transmembrane region" description="Helical" evidence="1">
    <location>
        <begin position="12"/>
        <end position="34"/>
    </location>
</feature>
<dbReference type="STRING" id="1797243.A2943_02915"/>
<evidence type="ECO:0008006" key="4">
    <source>
        <dbReference type="Google" id="ProtNLM"/>
    </source>
</evidence>
<dbReference type="Proteomes" id="UP000176185">
    <property type="component" value="Unassembled WGS sequence"/>
</dbReference>
<dbReference type="AlphaFoldDB" id="A0A1F4XGI1"/>
<sequence>MDLERLTKHQIVLLTLLISFVTSIATGIVTVSLINQAPAGVTRTINQIVERTVEKVVPENLGAVVEKTVVVRDDDLAAESIATAQKAIVRITQRGGGEMVARGVIVDGKGVVLTDRAMLVAYGTENFDAILSSGERVRATLIDSSHSIAVVELRLGTSTVTPAPIAEQSKLKLGQSVIRIGGPGGDTVGVGVIASLSSSGMIEASVSSATPGSILINLFGEVIGITTGDSQVHGSDFYSVPDVSVLVSSPAP</sequence>
<protein>
    <recommendedName>
        <fullName evidence="4">Serine protease</fullName>
    </recommendedName>
</protein>
<evidence type="ECO:0000313" key="2">
    <source>
        <dbReference type="EMBL" id="OGC80802.1"/>
    </source>
</evidence>
<accession>A0A1F4XGI1</accession>
<keyword evidence="1" id="KW-0472">Membrane</keyword>
<keyword evidence="1" id="KW-1133">Transmembrane helix</keyword>
<evidence type="ECO:0000313" key="3">
    <source>
        <dbReference type="Proteomes" id="UP000176185"/>
    </source>
</evidence>
<organism evidence="2 3">
    <name type="scientific">Candidatus Adlerbacteria bacterium RIFCSPLOWO2_01_FULL_51_16</name>
    <dbReference type="NCBI Taxonomy" id="1797243"/>
    <lineage>
        <taxon>Bacteria</taxon>
        <taxon>Candidatus Adleribacteriota</taxon>
    </lineage>
</organism>
<dbReference type="EMBL" id="MEWX01000014">
    <property type="protein sequence ID" value="OGC80802.1"/>
    <property type="molecule type" value="Genomic_DNA"/>
</dbReference>
<dbReference type="InterPro" id="IPR043504">
    <property type="entry name" value="Peptidase_S1_PA_chymotrypsin"/>
</dbReference>
<proteinExistence type="predicted"/>
<dbReference type="InterPro" id="IPR009003">
    <property type="entry name" value="Peptidase_S1_PA"/>
</dbReference>
<dbReference type="Pfam" id="PF13365">
    <property type="entry name" value="Trypsin_2"/>
    <property type="match status" value="1"/>
</dbReference>
<dbReference type="Gene3D" id="2.40.10.10">
    <property type="entry name" value="Trypsin-like serine proteases"/>
    <property type="match status" value="2"/>
</dbReference>
<name>A0A1F4XGI1_9BACT</name>
<comment type="caution">
    <text evidence="2">The sequence shown here is derived from an EMBL/GenBank/DDBJ whole genome shotgun (WGS) entry which is preliminary data.</text>
</comment>
<dbReference type="SUPFAM" id="SSF50494">
    <property type="entry name" value="Trypsin-like serine proteases"/>
    <property type="match status" value="1"/>
</dbReference>
<evidence type="ECO:0000256" key="1">
    <source>
        <dbReference type="SAM" id="Phobius"/>
    </source>
</evidence>
<keyword evidence="1" id="KW-0812">Transmembrane</keyword>